<protein>
    <submittedName>
        <fullName evidence="1">Uncharacterized protein</fullName>
    </submittedName>
</protein>
<organism evidence="1 2">
    <name type="scientific">Paenimyroides ceti</name>
    <dbReference type="NCBI Taxonomy" id="395087"/>
    <lineage>
        <taxon>Bacteria</taxon>
        <taxon>Pseudomonadati</taxon>
        <taxon>Bacteroidota</taxon>
        <taxon>Flavobacteriia</taxon>
        <taxon>Flavobacteriales</taxon>
        <taxon>Flavobacteriaceae</taxon>
        <taxon>Paenimyroides</taxon>
    </lineage>
</organism>
<keyword evidence="2" id="KW-1185">Reference proteome</keyword>
<accession>A0ABT8CWQ0</accession>
<evidence type="ECO:0000313" key="1">
    <source>
        <dbReference type="EMBL" id="MDN3708964.1"/>
    </source>
</evidence>
<sequence length="43" mass="4481">MACSSLCSGGIASFVCTFISSSIWSCSAVRVGVWSLGSIFLIF</sequence>
<reference evidence="2" key="1">
    <citation type="journal article" date="2019" name="Int. J. Syst. Evol. Microbiol.">
        <title>The Global Catalogue of Microorganisms (GCM) 10K type strain sequencing project: providing services to taxonomists for standard genome sequencing and annotation.</title>
        <authorList>
            <consortium name="The Broad Institute Genomics Platform"/>
            <consortium name="The Broad Institute Genome Sequencing Center for Infectious Disease"/>
            <person name="Wu L."/>
            <person name="Ma J."/>
        </authorList>
    </citation>
    <scope>NUCLEOTIDE SEQUENCE [LARGE SCALE GENOMIC DNA]</scope>
    <source>
        <strain evidence="2">CECT 7184</strain>
    </source>
</reference>
<dbReference type="RefSeq" id="WP_290364857.1">
    <property type="nucleotide sequence ID" value="NZ_JAUFQU010000009.1"/>
</dbReference>
<dbReference type="EMBL" id="JAUFQU010000009">
    <property type="protein sequence ID" value="MDN3708964.1"/>
    <property type="molecule type" value="Genomic_DNA"/>
</dbReference>
<proteinExistence type="predicted"/>
<gene>
    <name evidence="1" type="ORF">QW060_17970</name>
</gene>
<name>A0ABT8CWQ0_9FLAO</name>
<dbReference type="Proteomes" id="UP001242368">
    <property type="component" value="Unassembled WGS sequence"/>
</dbReference>
<evidence type="ECO:0000313" key="2">
    <source>
        <dbReference type="Proteomes" id="UP001242368"/>
    </source>
</evidence>
<comment type="caution">
    <text evidence="1">The sequence shown here is derived from an EMBL/GenBank/DDBJ whole genome shotgun (WGS) entry which is preliminary data.</text>
</comment>